<dbReference type="InterPro" id="IPR029044">
    <property type="entry name" value="Nucleotide-diphossugar_trans"/>
</dbReference>
<keyword evidence="2" id="KW-1185">Reference proteome</keyword>
<comment type="caution">
    <text evidence="1">The sequence shown here is derived from an EMBL/GenBank/DDBJ whole genome shotgun (WGS) entry which is preliminary data.</text>
</comment>
<dbReference type="AlphaFoldDB" id="A0A9J6RIP0"/>
<gene>
    <name evidence="1" type="ORF">O0V09_03750</name>
</gene>
<dbReference type="Proteomes" id="UP001069090">
    <property type="component" value="Unassembled WGS sequence"/>
</dbReference>
<sequence length="213" mass="22983">MAVRIVIFAKVPLAGVAKTRLIPALGLQGSAQLAKRLLIHTVEQALAANIGPTELCVSPSTLHSAWQELPLPAALAWSEQGQGDLGERLARASQRVTSSGESILLIGSDCPSLTAERLREAALALECHDTCMVPVSDGGYALLGMNRHLPSIFSDMLWSTDTVARFTRQRILAQEWSLKVFTPLHDIDEPQDLRHLPAGWLPHCGVSHCGADT</sequence>
<proteinExistence type="predicted"/>
<protein>
    <submittedName>
        <fullName evidence="1">TIGR04282 family arsenosugar biosynthesis glycosyltransferase</fullName>
    </submittedName>
</protein>
<dbReference type="Gene3D" id="3.90.550.10">
    <property type="entry name" value="Spore Coat Polysaccharide Biosynthesis Protein SpsA, Chain A"/>
    <property type="match status" value="1"/>
</dbReference>
<dbReference type="PANTHER" id="PTHR36529:SF1">
    <property type="entry name" value="GLYCOSYLTRANSFERASE"/>
    <property type="match status" value="1"/>
</dbReference>
<dbReference type="EMBL" id="JAPTGG010000002">
    <property type="protein sequence ID" value="MCZ0864300.1"/>
    <property type="molecule type" value="Genomic_DNA"/>
</dbReference>
<evidence type="ECO:0000313" key="1">
    <source>
        <dbReference type="EMBL" id="MCZ0864300.1"/>
    </source>
</evidence>
<evidence type="ECO:0000313" key="2">
    <source>
        <dbReference type="Proteomes" id="UP001069090"/>
    </source>
</evidence>
<accession>A0A9J6RIP0</accession>
<name>A0A9J6RIP0_9GAMM</name>
<dbReference type="PANTHER" id="PTHR36529">
    <property type="entry name" value="SLL1095 PROTEIN"/>
    <property type="match status" value="1"/>
</dbReference>
<dbReference type="Pfam" id="PF09837">
    <property type="entry name" value="DUF2064"/>
    <property type="match status" value="1"/>
</dbReference>
<dbReference type="NCBIfam" id="TIGR04282">
    <property type="entry name" value="glyco_like_cofC"/>
    <property type="match status" value="1"/>
</dbReference>
<reference evidence="1 2" key="1">
    <citation type="submission" date="2022-12" db="EMBL/GenBank/DDBJ databases">
        <title>Dasania phycosphaerae sp. nov., isolated from particulate material of the south coast of Korea.</title>
        <authorList>
            <person name="Jiang Y."/>
        </authorList>
    </citation>
    <scope>NUCLEOTIDE SEQUENCE [LARGE SCALE GENOMIC DNA]</scope>
    <source>
        <strain evidence="1 2">GY-19</strain>
    </source>
</reference>
<dbReference type="InterPro" id="IPR018641">
    <property type="entry name" value="Trfase_1_rSAM/seldom-assoc"/>
</dbReference>
<organism evidence="1 2">
    <name type="scientific">Dasania phycosphaerae</name>
    <dbReference type="NCBI Taxonomy" id="2950436"/>
    <lineage>
        <taxon>Bacteria</taxon>
        <taxon>Pseudomonadati</taxon>
        <taxon>Pseudomonadota</taxon>
        <taxon>Gammaproteobacteria</taxon>
        <taxon>Cellvibrionales</taxon>
        <taxon>Spongiibacteraceae</taxon>
        <taxon>Dasania</taxon>
    </lineage>
</organism>
<dbReference type="RefSeq" id="WP_258330453.1">
    <property type="nucleotide sequence ID" value="NZ_JAPTGG010000002.1"/>
</dbReference>
<dbReference type="SUPFAM" id="SSF53448">
    <property type="entry name" value="Nucleotide-diphospho-sugar transferases"/>
    <property type="match status" value="1"/>
</dbReference>